<keyword evidence="4" id="KW-1185">Reference proteome</keyword>
<evidence type="ECO:0000313" key="2">
    <source>
        <dbReference type="EMBL" id="TNM71938.1"/>
    </source>
</evidence>
<protein>
    <submittedName>
        <fullName evidence="2">Uncharacterized protein</fullName>
    </submittedName>
</protein>
<dbReference type="RefSeq" id="WP_139401629.1">
    <property type="nucleotide sequence ID" value="NZ_JACHEW010000009.1"/>
</dbReference>
<gene>
    <name evidence="2" type="ORF">FHR04_06110</name>
    <name evidence="1" type="ORF">HNQ04_002023</name>
</gene>
<dbReference type="Proteomes" id="UP000313988">
    <property type="component" value="Unassembled WGS sequence"/>
</dbReference>
<reference evidence="1 4" key="2">
    <citation type="submission" date="2020-08" db="EMBL/GenBank/DDBJ databases">
        <title>Genomic Encyclopedia of Type Strains, Phase IV (KMG-IV): sequencing the most valuable type-strain genomes for metagenomic binning, comparative biology and taxonomic classification.</title>
        <authorList>
            <person name="Goeker M."/>
        </authorList>
    </citation>
    <scope>NUCLEOTIDE SEQUENCE [LARGE SCALE GENOMIC DNA]</scope>
    <source>
        <strain evidence="1 4">DSM 12027</strain>
    </source>
</reference>
<evidence type="ECO:0000313" key="3">
    <source>
        <dbReference type="Proteomes" id="UP000313988"/>
    </source>
</evidence>
<name>A0A5C4Y8W5_9DEIO</name>
<accession>A0A5C4Y8W5</accession>
<dbReference type="Proteomes" id="UP000629870">
    <property type="component" value="Unassembled WGS sequence"/>
</dbReference>
<evidence type="ECO:0000313" key="1">
    <source>
        <dbReference type="EMBL" id="MBB6016768.1"/>
    </source>
</evidence>
<evidence type="ECO:0000313" key="4">
    <source>
        <dbReference type="Proteomes" id="UP000629870"/>
    </source>
</evidence>
<dbReference type="OrthoDB" id="9960341at2"/>
<reference evidence="2 3" key="1">
    <citation type="submission" date="2019-06" db="EMBL/GenBank/DDBJ databases">
        <title>Genome sequence of Deinococcus radiopugnans ATCC 19172.</title>
        <authorList>
            <person name="Maclea K.S."/>
            <person name="Maynard C.R."/>
        </authorList>
    </citation>
    <scope>NUCLEOTIDE SEQUENCE [LARGE SCALE GENOMIC DNA]</scope>
    <source>
        <strain evidence="2 3">ATCC 19172</strain>
    </source>
</reference>
<organism evidence="2 3">
    <name type="scientific">Deinococcus radiopugnans ATCC 19172</name>
    <dbReference type="NCBI Taxonomy" id="585398"/>
    <lineage>
        <taxon>Bacteria</taxon>
        <taxon>Thermotogati</taxon>
        <taxon>Deinococcota</taxon>
        <taxon>Deinococci</taxon>
        <taxon>Deinococcales</taxon>
        <taxon>Deinococcaceae</taxon>
        <taxon>Deinococcus</taxon>
    </lineage>
</organism>
<dbReference type="AlphaFoldDB" id="A0A5C4Y8W5"/>
<sequence>MSIHHPTSTLVDTRAQQAARFAFNAALASAHSHARLHHIPFNPVNVDAVIAFEGENYAVEIKGVGQTSKTETLAFTVTRRSTGFAFTFDAVIRSERRNKTGNVKVRYNLTGKGSWTTRDEASAGLVGLAAGWLAQFKGTAA</sequence>
<proteinExistence type="predicted"/>
<dbReference type="EMBL" id="JACHEW010000009">
    <property type="protein sequence ID" value="MBB6016768.1"/>
    <property type="molecule type" value="Genomic_DNA"/>
</dbReference>
<comment type="caution">
    <text evidence="2">The sequence shown here is derived from an EMBL/GenBank/DDBJ whole genome shotgun (WGS) entry which is preliminary data.</text>
</comment>
<dbReference type="EMBL" id="VDMO01000005">
    <property type="protein sequence ID" value="TNM71938.1"/>
    <property type="molecule type" value="Genomic_DNA"/>
</dbReference>